<sequence length="258" mass="28906">MFIDSHCHLDRLKLDPYEGDVSKAVEIAFANGVSGILSVCIDLEHFQSVLDMTRFDNVWASVGVHPLDLDGQAPTVETLKQLSDHPKVVAIGETGLDYYYIKDRKQQQQEWFAVQLTAAAEQQLPIIVHTRDAREDTLSLIASHGSRESAGVMHCFTESWDMAKKAIDMNFYISFSGIVTFKNADELREVARKVPLDRILVETDSPYLAPVPFRGKSNEPKYVPEVGKFIADLKGVSVETLAEHTTNNFFTLFNKAAQ</sequence>
<proteinExistence type="inferred from homology"/>
<comment type="similarity">
    <text evidence="1">Belongs to the metallo-dependent hydrolases superfamily. TatD-type hydrolase family.</text>
</comment>
<dbReference type="GO" id="GO:0016787">
    <property type="term" value="F:hydrolase activity"/>
    <property type="evidence" value="ECO:0007669"/>
    <property type="project" value="UniProtKB-KW"/>
</dbReference>
<dbReference type="PROSITE" id="PS01137">
    <property type="entry name" value="TATD_1"/>
    <property type="match status" value="1"/>
</dbReference>
<comment type="caution">
    <text evidence="4">The sequence shown here is derived from an EMBL/GenBank/DDBJ whole genome shotgun (WGS) entry which is preliminary data.</text>
</comment>
<keyword evidence="2" id="KW-0479">Metal-binding</keyword>
<accession>A0ABP8V822</accession>
<dbReference type="Pfam" id="PF01026">
    <property type="entry name" value="TatD_DNase"/>
    <property type="match status" value="1"/>
</dbReference>
<dbReference type="RefSeq" id="WP_345198958.1">
    <property type="nucleotide sequence ID" value="NZ_BAABFL010000475.1"/>
</dbReference>
<dbReference type="InterPro" id="IPR032466">
    <property type="entry name" value="Metal_Hydrolase"/>
</dbReference>
<organism evidence="4 5">
    <name type="scientific">Kistimonas scapharcae</name>
    <dbReference type="NCBI Taxonomy" id="1036133"/>
    <lineage>
        <taxon>Bacteria</taxon>
        <taxon>Pseudomonadati</taxon>
        <taxon>Pseudomonadota</taxon>
        <taxon>Gammaproteobacteria</taxon>
        <taxon>Oceanospirillales</taxon>
        <taxon>Endozoicomonadaceae</taxon>
        <taxon>Kistimonas</taxon>
    </lineage>
</organism>
<dbReference type="NCBIfam" id="TIGR00010">
    <property type="entry name" value="YchF/TatD family DNA exonuclease"/>
    <property type="match status" value="1"/>
</dbReference>
<evidence type="ECO:0000256" key="3">
    <source>
        <dbReference type="ARBA" id="ARBA00022801"/>
    </source>
</evidence>
<keyword evidence="3 4" id="KW-0378">Hydrolase</keyword>
<dbReference type="PIRSF" id="PIRSF005902">
    <property type="entry name" value="DNase_TatD"/>
    <property type="match status" value="1"/>
</dbReference>
<evidence type="ECO:0000256" key="1">
    <source>
        <dbReference type="ARBA" id="ARBA00009275"/>
    </source>
</evidence>
<keyword evidence="5" id="KW-1185">Reference proteome</keyword>
<dbReference type="PROSITE" id="PS01090">
    <property type="entry name" value="TATD_2"/>
    <property type="match status" value="1"/>
</dbReference>
<dbReference type="InterPro" id="IPR001130">
    <property type="entry name" value="TatD-like"/>
</dbReference>
<dbReference type="EMBL" id="BAABFL010000475">
    <property type="protein sequence ID" value="GAA4652398.1"/>
    <property type="molecule type" value="Genomic_DNA"/>
</dbReference>
<dbReference type="PROSITE" id="PS01091">
    <property type="entry name" value="TATD_3"/>
    <property type="match status" value="1"/>
</dbReference>
<evidence type="ECO:0000313" key="5">
    <source>
        <dbReference type="Proteomes" id="UP001500604"/>
    </source>
</evidence>
<dbReference type="CDD" id="cd01310">
    <property type="entry name" value="TatD_DNAse"/>
    <property type="match status" value="1"/>
</dbReference>
<dbReference type="InterPro" id="IPR018228">
    <property type="entry name" value="DNase_TatD-rel_CS"/>
</dbReference>
<dbReference type="PANTHER" id="PTHR46124">
    <property type="entry name" value="D-AMINOACYL-TRNA DEACYLASE"/>
    <property type="match status" value="1"/>
</dbReference>
<dbReference type="Gene3D" id="3.20.20.140">
    <property type="entry name" value="Metal-dependent hydrolases"/>
    <property type="match status" value="1"/>
</dbReference>
<protein>
    <submittedName>
        <fullName evidence="4">TatD family hydrolase</fullName>
    </submittedName>
</protein>
<evidence type="ECO:0000313" key="4">
    <source>
        <dbReference type="EMBL" id="GAA4652398.1"/>
    </source>
</evidence>
<dbReference type="PANTHER" id="PTHR46124:SF2">
    <property type="entry name" value="D-AMINOACYL-TRNA DEACYLASE"/>
    <property type="match status" value="1"/>
</dbReference>
<dbReference type="InterPro" id="IPR015991">
    <property type="entry name" value="TatD/YcfH-like"/>
</dbReference>
<gene>
    <name evidence="4" type="ORF">GCM10023116_46820</name>
</gene>
<evidence type="ECO:0000256" key="2">
    <source>
        <dbReference type="ARBA" id="ARBA00022723"/>
    </source>
</evidence>
<dbReference type="SUPFAM" id="SSF51556">
    <property type="entry name" value="Metallo-dependent hydrolases"/>
    <property type="match status" value="1"/>
</dbReference>
<reference evidence="5" key="1">
    <citation type="journal article" date="2019" name="Int. J. Syst. Evol. Microbiol.">
        <title>The Global Catalogue of Microorganisms (GCM) 10K type strain sequencing project: providing services to taxonomists for standard genome sequencing and annotation.</title>
        <authorList>
            <consortium name="The Broad Institute Genomics Platform"/>
            <consortium name="The Broad Institute Genome Sequencing Center for Infectious Disease"/>
            <person name="Wu L."/>
            <person name="Ma J."/>
        </authorList>
    </citation>
    <scope>NUCLEOTIDE SEQUENCE [LARGE SCALE GENOMIC DNA]</scope>
    <source>
        <strain evidence="5">JCM 17805</strain>
    </source>
</reference>
<name>A0ABP8V822_9GAMM</name>
<dbReference type="Proteomes" id="UP001500604">
    <property type="component" value="Unassembled WGS sequence"/>
</dbReference>